<dbReference type="InterPro" id="IPR013087">
    <property type="entry name" value="Znf_C2H2_type"/>
</dbReference>
<comment type="caution">
    <text evidence="2">The sequence shown here is derived from an EMBL/GenBank/DDBJ whole genome shotgun (WGS) entry which is preliminary data.</text>
</comment>
<organism evidence="2 3">
    <name type="scientific">Aspergillus pseudodeflectus</name>
    <dbReference type="NCBI Taxonomy" id="176178"/>
    <lineage>
        <taxon>Eukaryota</taxon>
        <taxon>Fungi</taxon>
        <taxon>Dikarya</taxon>
        <taxon>Ascomycota</taxon>
        <taxon>Pezizomycotina</taxon>
        <taxon>Eurotiomycetes</taxon>
        <taxon>Eurotiomycetidae</taxon>
        <taxon>Eurotiales</taxon>
        <taxon>Aspergillaceae</taxon>
        <taxon>Aspergillus</taxon>
        <taxon>Aspergillus subgen. Nidulantes</taxon>
    </lineage>
</organism>
<accession>A0ABR4L3Q5</accession>
<dbReference type="RefSeq" id="XP_070903272.1">
    <property type="nucleotide sequence ID" value="XM_071038771.1"/>
</dbReference>
<protein>
    <recommendedName>
        <fullName evidence="1">C2H2-type domain-containing protein</fullName>
    </recommendedName>
</protein>
<gene>
    <name evidence="2" type="ORF">BJX68DRAFT_227926</name>
</gene>
<evidence type="ECO:0000313" key="2">
    <source>
        <dbReference type="EMBL" id="KAL2858103.1"/>
    </source>
</evidence>
<sequence>MDLLTDRLTDRLLYRGELVCRYIDCEQCFNEAYKLYEHYRNEHGWAGGFSVSLGKIILANQPNKTWLQVNLGPANSRHECKKK</sequence>
<keyword evidence="3" id="KW-1185">Reference proteome</keyword>
<evidence type="ECO:0000313" key="3">
    <source>
        <dbReference type="Proteomes" id="UP001610444"/>
    </source>
</evidence>
<dbReference type="GeneID" id="98153935"/>
<feature type="domain" description="C2H2-type" evidence="1">
    <location>
        <begin position="20"/>
        <end position="43"/>
    </location>
</feature>
<dbReference type="EMBL" id="JBFXLR010000005">
    <property type="protein sequence ID" value="KAL2858103.1"/>
    <property type="molecule type" value="Genomic_DNA"/>
</dbReference>
<dbReference type="PROSITE" id="PS00028">
    <property type="entry name" value="ZINC_FINGER_C2H2_1"/>
    <property type="match status" value="1"/>
</dbReference>
<dbReference type="Proteomes" id="UP001610444">
    <property type="component" value="Unassembled WGS sequence"/>
</dbReference>
<name>A0ABR4L3Q5_9EURO</name>
<evidence type="ECO:0000259" key="1">
    <source>
        <dbReference type="PROSITE" id="PS00028"/>
    </source>
</evidence>
<reference evidence="2 3" key="1">
    <citation type="submission" date="2024-07" db="EMBL/GenBank/DDBJ databases">
        <title>Section-level genome sequencing and comparative genomics of Aspergillus sections Usti and Cavernicolus.</title>
        <authorList>
            <consortium name="Lawrence Berkeley National Laboratory"/>
            <person name="Nybo J.L."/>
            <person name="Vesth T.C."/>
            <person name="Theobald S."/>
            <person name="Frisvad J.C."/>
            <person name="Larsen T.O."/>
            <person name="Kjaerboelling I."/>
            <person name="Rothschild-Mancinelli K."/>
            <person name="Lyhne E.K."/>
            <person name="Kogle M.E."/>
            <person name="Barry K."/>
            <person name="Clum A."/>
            <person name="Na H."/>
            <person name="Ledsgaard L."/>
            <person name="Lin J."/>
            <person name="Lipzen A."/>
            <person name="Kuo A."/>
            <person name="Riley R."/>
            <person name="Mondo S."/>
            <person name="LaButti K."/>
            <person name="Haridas S."/>
            <person name="Pangalinan J."/>
            <person name="Salamov A.A."/>
            <person name="Simmons B.A."/>
            <person name="Magnuson J.K."/>
            <person name="Chen J."/>
            <person name="Drula E."/>
            <person name="Henrissat B."/>
            <person name="Wiebenga A."/>
            <person name="Lubbers R.J."/>
            <person name="Gomes A.C."/>
            <person name="Macurrencykelacurrency M.R."/>
            <person name="Stajich J."/>
            <person name="Grigoriev I.V."/>
            <person name="Mortensen U.H."/>
            <person name="De vries R.P."/>
            <person name="Baker S.E."/>
            <person name="Andersen M.R."/>
        </authorList>
    </citation>
    <scope>NUCLEOTIDE SEQUENCE [LARGE SCALE GENOMIC DNA]</scope>
    <source>
        <strain evidence="2 3">CBS 756.74</strain>
    </source>
</reference>
<proteinExistence type="predicted"/>